<sequence>MPHDLYSTRLVRSVCRAAPLSHNIVAQPWRPWQPRCKIHKLRGFASNEIYLSSLRKIS</sequence>
<evidence type="ECO:0000313" key="1">
    <source>
        <dbReference type="EMBL" id="KAG2634631.1"/>
    </source>
</evidence>
<reference evidence="1 2" key="1">
    <citation type="submission" date="2020-05" db="EMBL/GenBank/DDBJ databases">
        <title>WGS assembly of Panicum virgatum.</title>
        <authorList>
            <person name="Lovell J.T."/>
            <person name="Jenkins J."/>
            <person name="Shu S."/>
            <person name="Juenger T.E."/>
            <person name="Schmutz J."/>
        </authorList>
    </citation>
    <scope>NUCLEOTIDE SEQUENCE [LARGE SCALE GENOMIC DNA]</scope>
    <source>
        <strain evidence="2">cv. AP13</strain>
    </source>
</reference>
<accession>A0A8T0VCW7</accession>
<organism evidence="1 2">
    <name type="scientific">Panicum virgatum</name>
    <name type="common">Blackwell switchgrass</name>
    <dbReference type="NCBI Taxonomy" id="38727"/>
    <lineage>
        <taxon>Eukaryota</taxon>
        <taxon>Viridiplantae</taxon>
        <taxon>Streptophyta</taxon>
        <taxon>Embryophyta</taxon>
        <taxon>Tracheophyta</taxon>
        <taxon>Spermatophyta</taxon>
        <taxon>Magnoliopsida</taxon>
        <taxon>Liliopsida</taxon>
        <taxon>Poales</taxon>
        <taxon>Poaceae</taxon>
        <taxon>PACMAD clade</taxon>
        <taxon>Panicoideae</taxon>
        <taxon>Panicodae</taxon>
        <taxon>Paniceae</taxon>
        <taxon>Panicinae</taxon>
        <taxon>Panicum</taxon>
        <taxon>Panicum sect. Hiantes</taxon>
    </lineage>
</organism>
<comment type="caution">
    <text evidence="1">The sequence shown here is derived from an EMBL/GenBank/DDBJ whole genome shotgun (WGS) entry which is preliminary data.</text>
</comment>
<dbReference type="EMBL" id="CM029040">
    <property type="protein sequence ID" value="KAG2634631.1"/>
    <property type="molecule type" value="Genomic_DNA"/>
</dbReference>
<dbReference type="AlphaFoldDB" id="A0A8T0VCW7"/>
<name>A0A8T0VCW7_PANVG</name>
<proteinExistence type="predicted"/>
<gene>
    <name evidence="1" type="ORF">PVAP13_2NG453200</name>
</gene>
<protein>
    <submittedName>
        <fullName evidence="1">Uncharacterized protein</fullName>
    </submittedName>
</protein>
<keyword evidence="2" id="KW-1185">Reference proteome</keyword>
<evidence type="ECO:0000313" key="2">
    <source>
        <dbReference type="Proteomes" id="UP000823388"/>
    </source>
</evidence>
<dbReference type="Proteomes" id="UP000823388">
    <property type="component" value="Chromosome 2N"/>
</dbReference>